<gene>
    <name evidence="2" type="ORF">RM717_31920</name>
</gene>
<dbReference type="EMBL" id="JAVRFG010000071">
    <property type="protein sequence ID" value="MDT0495106.1"/>
    <property type="molecule type" value="Genomic_DNA"/>
</dbReference>
<evidence type="ECO:0000256" key="1">
    <source>
        <dbReference type="SAM" id="SignalP"/>
    </source>
</evidence>
<comment type="caution">
    <text evidence="2">The sequence shown here is derived from an EMBL/GenBank/DDBJ whole genome shotgun (WGS) entry which is preliminary data.</text>
</comment>
<reference evidence="3" key="1">
    <citation type="submission" date="2023-07" db="EMBL/GenBank/DDBJ databases">
        <title>30 novel species of actinomycetes from the DSMZ collection.</title>
        <authorList>
            <person name="Nouioui I."/>
        </authorList>
    </citation>
    <scope>NUCLEOTIDE SEQUENCE [LARGE SCALE GENOMIC DNA]</scope>
    <source>
        <strain evidence="3">DSM 40932</strain>
    </source>
</reference>
<organism evidence="2 3">
    <name type="scientific">Streptomyces stephensoniae</name>
    <dbReference type="NCBI Taxonomy" id="3375367"/>
    <lineage>
        <taxon>Bacteria</taxon>
        <taxon>Bacillati</taxon>
        <taxon>Actinomycetota</taxon>
        <taxon>Actinomycetes</taxon>
        <taxon>Kitasatosporales</taxon>
        <taxon>Streptomycetaceae</taxon>
        <taxon>Streptomyces</taxon>
    </lineage>
</organism>
<accession>A0ABU2WCT0</accession>
<dbReference type="RefSeq" id="WP_311605885.1">
    <property type="nucleotide sequence ID" value="NZ_JAVRFG010000071.1"/>
</dbReference>
<keyword evidence="3" id="KW-1185">Reference proteome</keyword>
<evidence type="ECO:0000313" key="3">
    <source>
        <dbReference type="Proteomes" id="UP001180556"/>
    </source>
</evidence>
<keyword evidence="1" id="KW-0732">Signal</keyword>
<dbReference type="Proteomes" id="UP001180556">
    <property type="component" value="Unassembled WGS sequence"/>
</dbReference>
<protein>
    <submittedName>
        <fullName evidence="2">Uncharacterized protein</fullName>
    </submittedName>
</protein>
<feature type="signal peptide" evidence="1">
    <location>
        <begin position="1"/>
        <end position="26"/>
    </location>
</feature>
<feature type="chain" id="PRO_5047258447" evidence="1">
    <location>
        <begin position="27"/>
        <end position="103"/>
    </location>
</feature>
<name>A0ABU2WCT0_9ACTN</name>
<sequence>MSIARKLGVAAAAVTLLGVSNAPAFAAGTGEVGTQAVPSCVGVEIFTHTFTREAVVMNNCSSSQRVKVLWAYAADSSCMIIPAKSARSDTAVKPNRFDGLVSC</sequence>
<dbReference type="InterPro" id="IPR036379">
    <property type="entry name" value="A-amylase_inhib_sf"/>
</dbReference>
<evidence type="ECO:0000313" key="2">
    <source>
        <dbReference type="EMBL" id="MDT0495106.1"/>
    </source>
</evidence>
<dbReference type="Gene3D" id="2.60.40.20">
    <property type="entry name" value="Alpha-amylase inhibitor"/>
    <property type="match status" value="1"/>
</dbReference>
<proteinExistence type="predicted"/>